<keyword evidence="3" id="KW-1185">Reference proteome</keyword>
<gene>
    <name evidence="2" type="ORF">SAMN05428953_12633</name>
</gene>
<evidence type="ECO:0000256" key="1">
    <source>
        <dbReference type="SAM" id="Phobius"/>
    </source>
</evidence>
<keyword evidence="1" id="KW-1133">Transmembrane helix</keyword>
<sequence>MRYTRLFYSGYLFFAATISAVLSLPWLDARSALDFNAMRSEAHDNPAPLSRFRAFVARALKHDCFTAGYFDPGRSFA</sequence>
<accession>A0A1G9H0V0</accession>
<dbReference type="AlphaFoldDB" id="A0A1G9H0V0"/>
<reference evidence="3" key="1">
    <citation type="submission" date="2016-10" db="EMBL/GenBank/DDBJ databases">
        <authorList>
            <person name="Varghese N."/>
            <person name="Submissions S."/>
        </authorList>
    </citation>
    <scope>NUCLEOTIDE SEQUENCE [LARGE SCALE GENOMIC DNA]</scope>
    <source>
        <strain evidence="3">CGMCC 1.11022</strain>
    </source>
</reference>
<proteinExistence type="predicted"/>
<name>A0A1G9H0V0_9HYPH</name>
<dbReference type="EMBL" id="FNEE01000026">
    <property type="protein sequence ID" value="SDL06568.1"/>
    <property type="molecule type" value="Genomic_DNA"/>
</dbReference>
<organism evidence="2 3">
    <name type="scientific">Mesorhizobium muleiense</name>
    <dbReference type="NCBI Taxonomy" id="1004279"/>
    <lineage>
        <taxon>Bacteria</taxon>
        <taxon>Pseudomonadati</taxon>
        <taxon>Pseudomonadota</taxon>
        <taxon>Alphaproteobacteria</taxon>
        <taxon>Hyphomicrobiales</taxon>
        <taxon>Phyllobacteriaceae</taxon>
        <taxon>Mesorhizobium</taxon>
    </lineage>
</organism>
<feature type="transmembrane region" description="Helical" evidence="1">
    <location>
        <begin position="6"/>
        <end position="27"/>
    </location>
</feature>
<keyword evidence="1" id="KW-0812">Transmembrane</keyword>
<dbReference type="RefSeq" id="WP_091599677.1">
    <property type="nucleotide sequence ID" value="NZ_FNEE01000026.1"/>
</dbReference>
<dbReference type="Proteomes" id="UP000198894">
    <property type="component" value="Unassembled WGS sequence"/>
</dbReference>
<evidence type="ECO:0000313" key="3">
    <source>
        <dbReference type="Proteomes" id="UP000198894"/>
    </source>
</evidence>
<protein>
    <submittedName>
        <fullName evidence="2">Uncharacterized protein</fullName>
    </submittedName>
</protein>
<keyword evidence="1" id="KW-0472">Membrane</keyword>
<evidence type="ECO:0000313" key="2">
    <source>
        <dbReference type="EMBL" id="SDL06568.1"/>
    </source>
</evidence>